<feature type="transmembrane region" description="Helical" evidence="7">
    <location>
        <begin position="199"/>
        <end position="220"/>
    </location>
</feature>
<accession>A0ABU7JFM0</accession>
<evidence type="ECO:0000256" key="7">
    <source>
        <dbReference type="SAM" id="Phobius"/>
    </source>
</evidence>
<name>A0ABU7JFM0_9GAMM</name>
<evidence type="ECO:0000256" key="6">
    <source>
        <dbReference type="ARBA" id="ARBA00023136"/>
    </source>
</evidence>
<feature type="transmembrane region" description="Helical" evidence="7">
    <location>
        <begin position="12"/>
        <end position="30"/>
    </location>
</feature>
<keyword evidence="9" id="KW-0012">Acyltransferase</keyword>
<dbReference type="RefSeq" id="WP_330087805.1">
    <property type="nucleotide sequence ID" value="NZ_JAUGZK010000006.1"/>
</dbReference>
<evidence type="ECO:0000313" key="10">
    <source>
        <dbReference type="Proteomes" id="UP001339167"/>
    </source>
</evidence>
<feature type="transmembrane region" description="Helical" evidence="7">
    <location>
        <begin position="83"/>
        <end position="101"/>
    </location>
</feature>
<evidence type="ECO:0000256" key="1">
    <source>
        <dbReference type="ARBA" id="ARBA00004651"/>
    </source>
</evidence>
<reference evidence="9 10" key="1">
    <citation type="submission" date="2023-06" db="EMBL/GenBank/DDBJ databases">
        <title>Alkalimonas sp., MEB004 an alkaliphilic bacterium isolated from Lonar Lake, India.</title>
        <authorList>
            <person name="Joshi A."/>
            <person name="Thite S."/>
        </authorList>
    </citation>
    <scope>NUCLEOTIDE SEQUENCE [LARGE SCALE GENOMIC DNA]</scope>
    <source>
        <strain evidence="9 10">MEB004</strain>
    </source>
</reference>
<comment type="similarity">
    <text evidence="2">Belongs to the acyltransferase 3 family.</text>
</comment>
<evidence type="ECO:0000256" key="2">
    <source>
        <dbReference type="ARBA" id="ARBA00007400"/>
    </source>
</evidence>
<dbReference type="EMBL" id="JAUGZK010000006">
    <property type="protein sequence ID" value="MEE2024474.1"/>
    <property type="molecule type" value="Genomic_DNA"/>
</dbReference>
<feature type="transmembrane region" description="Helical" evidence="7">
    <location>
        <begin position="172"/>
        <end position="192"/>
    </location>
</feature>
<proteinExistence type="inferred from homology"/>
<dbReference type="Pfam" id="PF01757">
    <property type="entry name" value="Acyl_transf_3"/>
    <property type="match status" value="1"/>
</dbReference>
<feature type="transmembrane region" description="Helical" evidence="7">
    <location>
        <begin position="42"/>
        <end position="63"/>
    </location>
</feature>
<keyword evidence="4 7" id="KW-0812">Transmembrane</keyword>
<keyword evidence="9" id="KW-0808">Transferase</keyword>
<dbReference type="InterPro" id="IPR002656">
    <property type="entry name" value="Acyl_transf_3_dom"/>
</dbReference>
<keyword evidence="3" id="KW-1003">Cell membrane</keyword>
<keyword evidence="5 7" id="KW-1133">Transmembrane helix</keyword>
<evidence type="ECO:0000256" key="4">
    <source>
        <dbReference type="ARBA" id="ARBA00022692"/>
    </source>
</evidence>
<keyword evidence="10" id="KW-1185">Reference proteome</keyword>
<feature type="transmembrane region" description="Helical" evidence="7">
    <location>
        <begin position="265"/>
        <end position="285"/>
    </location>
</feature>
<feature type="transmembrane region" description="Helical" evidence="7">
    <location>
        <begin position="291"/>
        <end position="309"/>
    </location>
</feature>
<dbReference type="GO" id="GO:0016746">
    <property type="term" value="F:acyltransferase activity"/>
    <property type="evidence" value="ECO:0007669"/>
    <property type="project" value="UniProtKB-KW"/>
</dbReference>
<feature type="domain" description="Acyltransferase 3" evidence="8">
    <location>
        <begin position="8"/>
        <end position="309"/>
    </location>
</feature>
<gene>
    <name evidence="9" type="ORF">QWF21_09455</name>
</gene>
<evidence type="ECO:0000256" key="3">
    <source>
        <dbReference type="ARBA" id="ARBA00022475"/>
    </source>
</evidence>
<protein>
    <submittedName>
        <fullName evidence="9">Acyltransferase family protein</fullName>
    </submittedName>
</protein>
<dbReference type="Proteomes" id="UP001339167">
    <property type="component" value="Unassembled WGS sequence"/>
</dbReference>
<dbReference type="PANTHER" id="PTHR40074">
    <property type="entry name" value="O-ACETYLTRANSFERASE WECH"/>
    <property type="match status" value="1"/>
</dbReference>
<organism evidence="9 10">
    <name type="scientific">Alkalimonas mucilaginosa</name>
    <dbReference type="NCBI Taxonomy" id="3057676"/>
    <lineage>
        <taxon>Bacteria</taxon>
        <taxon>Pseudomonadati</taxon>
        <taxon>Pseudomonadota</taxon>
        <taxon>Gammaproteobacteria</taxon>
        <taxon>Alkalimonas</taxon>
    </lineage>
</organism>
<keyword evidence="6 7" id="KW-0472">Membrane</keyword>
<evidence type="ECO:0000256" key="5">
    <source>
        <dbReference type="ARBA" id="ARBA00022989"/>
    </source>
</evidence>
<comment type="subcellular location">
    <subcellularLocation>
        <location evidence="1">Cell membrane</location>
        <topology evidence="1">Multi-pass membrane protein</topology>
    </subcellularLocation>
</comment>
<feature type="transmembrane region" description="Helical" evidence="7">
    <location>
        <begin position="143"/>
        <end position="160"/>
    </location>
</feature>
<feature type="transmembrane region" description="Helical" evidence="7">
    <location>
        <begin position="226"/>
        <end position="245"/>
    </location>
</feature>
<evidence type="ECO:0000313" key="9">
    <source>
        <dbReference type="EMBL" id="MEE2024474.1"/>
    </source>
</evidence>
<comment type="caution">
    <text evidence="9">The sequence shown here is derived from an EMBL/GenBank/DDBJ whole genome shotgun (WGS) entry which is preliminary data.</text>
</comment>
<feature type="transmembrane region" description="Helical" evidence="7">
    <location>
        <begin position="113"/>
        <end position="136"/>
    </location>
</feature>
<dbReference type="PANTHER" id="PTHR40074:SF4">
    <property type="entry name" value="INNER MEMBRANE PROTEIN YCFT"/>
    <property type="match status" value="1"/>
</dbReference>
<sequence length="340" mass="39049">MQGYKREKWIDAVKGLTIIMVVFHHVFSGVDSAIGFDDFTVSVYNLLVPIRMPLFFLVAGLFAKKSLDSCLTEFVDSKVLHFLYFYVVWSTVNVFTRAAFSDYANNAVNYFDLIYIFWEPVFSPWFLYALFFAFVTSRFIKHLNVYFQIFLALALAIYISDTAEGKVVLFRAIKLFPFFLVGLHFSSVIRFLVSSKYNFLFLACSFLYLSCSLVVFNTGLQPSDWYVYYSMAPIGILLVMSTVFLISKYMKPVFFVLNYTGQRSLYVYVMHFVPAAACRPLLTKIGFTDPLIITFIGTLLAFPLCLLAYEITKNVSILKFLYKRPDVFTLSKSKKSVSSA</sequence>
<evidence type="ECO:0000259" key="8">
    <source>
        <dbReference type="Pfam" id="PF01757"/>
    </source>
</evidence>